<protein>
    <recommendedName>
        <fullName evidence="18">Inward rectifier potassium channel C-terminal domain-containing protein</fullName>
    </recommendedName>
</protein>
<evidence type="ECO:0000256" key="5">
    <source>
        <dbReference type="ARBA" id="ARBA00022882"/>
    </source>
</evidence>
<evidence type="ECO:0000256" key="10">
    <source>
        <dbReference type="ARBA" id="ARBA00023303"/>
    </source>
</evidence>
<feature type="transmembrane region" description="Helical" evidence="13">
    <location>
        <begin position="224"/>
        <end position="246"/>
    </location>
</feature>
<dbReference type="PANTHER" id="PTHR11767:SF103">
    <property type="entry name" value="POTASSIUM CHANNEL INWARDLY RECTIFYING TRANSMEMBRANE DOMAIN-CONTAINING PROTEIN"/>
    <property type="match status" value="1"/>
</dbReference>
<evidence type="ECO:0000256" key="13">
    <source>
        <dbReference type="SAM" id="Phobius"/>
    </source>
</evidence>
<keyword evidence="5 11" id="KW-0851">Voltage-gated channel</keyword>
<dbReference type="SUPFAM" id="SSF81324">
    <property type="entry name" value="Voltage-gated potassium channels"/>
    <property type="match status" value="1"/>
</dbReference>
<dbReference type="InParanoid" id="A9UNU4"/>
<dbReference type="GO" id="GO:0034702">
    <property type="term" value="C:monoatomic ion channel complex"/>
    <property type="evidence" value="ECO:0007669"/>
    <property type="project" value="UniProtKB-KW"/>
</dbReference>
<accession>A9UNU4</accession>
<dbReference type="Pfam" id="PF17655">
    <property type="entry name" value="IRK_C"/>
    <property type="match status" value="2"/>
</dbReference>
<keyword evidence="17" id="KW-1185">Reference proteome</keyword>
<evidence type="ECO:0000256" key="6">
    <source>
        <dbReference type="ARBA" id="ARBA00022958"/>
    </source>
</evidence>
<dbReference type="GO" id="GO:0034765">
    <property type="term" value="P:regulation of monoatomic ion transmembrane transport"/>
    <property type="evidence" value="ECO:0000318"/>
    <property type="project" value="GO_Central"/>
</dbReference>
<dbReference type="Proteomes" id="UP000001357">
    <property type="component" value="Unassembled WGS sequence"/>
</dbReference>
<proteinExistence type="inferred from homology"/>
<evidence type="ECO:0000256" key="11">
    <source>
        <dbReference type="RuleBase" id="RU003822"/>
    </source>
</evidence>
<keyword evidence="8 11" id="KW-0406">Ion transport</keyword>
<keyword evidence="4 11" id="KW-0812">Transmembrane</keyword>
<feature type="domain" description="Inward rectifier potassium channel C-terminal" evidence="15">
    <location>
        <begin position="258"/>
        <end position="359"/>
    </location>
</feature>
<evidence type="ECO:0000256" key="8">
    <source>
        <dbReference type="ARBA" id="ARBA00023065"/>
    </source>
</evidence>
<evidence type="ECO:0000256" key="9">
    <source>
        <dbReference type="ARBA" id="ARBA00023136"/>
    </source>
</evidence>
<evidence type="ECO:0000259" key="15">
    <source>
        <dbReference type="Pfam" id="PF17655"/>
    </source>
</evidence>
<dbReference type="InterPro" id="IPR016449">
    <property type="entry name" value="K_chnl_inward-rec_Kir"/>
</dbReference>
<dbReference type="Gene3D" id="1.10.287.70">
    <property type="match status" value="1"/>
</dbReference>
<sequence>MAAAAQNSPRRVSYASTTVVDVDAATLHSEVSRSNASLRETPLNSTIHNADDGSHLRPADHAGSNGSEGLRRVASTEQIHQQDDIFHMVKATSRMRSWTKRITTAPQTPGVRYPRLLDRDARFYQSLGRFAVRRSMPLHAFRLYRSDWFHFLVNLATWKIVVIMMFLYVVVCVVYAGLFHWSSSACGLELKTFRQAFMLSLESLTTIGYGVPDPYFNDCLAGPFVVLSQAIVGLFVDSVLIGVLFTRFSRGTTRSRSVIFSNKAVIRAVRDQWHFMVQATEIHPNPLVECHVRLYAVLHREVEPHGKIFFQTHAMRLTHPADELGGVLLLVLPNVITHQIDPWSPLMPPELRTATDKKFNARRDFGFPDVLQRDIDVAQGAREGVPSEDKSDFPSLEARKEMIRSHLMKNNVEIIAIIEGVDPHTAATVQARHSYTYRDIVFDHAFAPCVTKGSDGACQLDMYFFHDLVPAGPDELLELTPSIA</sequence>
<comment type="similarity">
    <text evidence="11">Belongs to the inward rectifier-type potassium channel (TC 1.A.2.1) family.</text>
</comment>
<dbReference type="OMA" id="ISMRDDK"/>
<name>A9UNU4_MONBE</name>
<evidence type="ECO:0000256" key="4">
    <source>
        <dbReference type="ARBA" id="ARBA00022692"/>
    </source>
</evidence>
<evidence type="ECO:0000313" key="16">
    <source>
        <dbReference type="EMBL" id="EDQ92304.1"/>
    </source>
</evidence>
<organism evidence="16 17">
    <name type="scientific">Monosiga brevicollis</name>
    <name type="common">Choanoflagellate</name>
    <dbReference type="NCBI Taxonomy" id="81824"/>
    <lineage>
        <taxon>Eukaryota</taxon>
        <taxon>Choanoflagellata</taxon>
        <taxon>Craspedida</taxon>
        <taxon>Salpingoecidae</taxon>
        <taxon>Monosiga</taxon>
    </lineage>
</organism>
<keyword evidence="7 13" id="KW-1133">Transmembrane helix</keyword>
<evidence type="ECO:0008006" key="18">
    <source>
        <dbReference type="Google" id="ProtNLM"/>
    </source>
</evidence>
<dbReference type="AlphaFoldDB" id="A9UNU4"/>
<keyword evidence="9 13" id="KW-0472">Membrane</keyword>
<dbReference type="eggNOG" id="KOG3827">
    <property type="taxonomic scope" value="Eukaryota"/>
</dbReference>
<feature type="transmembrane region" description="Helical" evidence="13">
    <location>
        <begin position="151"/>
        <end position="178"/>
    </location>
</feature>
<reference evidence="16 17" key="1">
    <citation type="journal article" date="2008" name="Nature">
        <title>The genome of the choanoflagellate Monosiga brevicollis and the origin of metazoans.</title>
        <authorList>
            <consortium name="JGI Sequencing"/>
            <person name="King N."/>
            <person name="Westbrook M.J."/>
            <person name="Young S.L."/>
            <person name="Kuo A."/>
            <person name="Abedin M."/>
            <person name="Chapman J."/>
            <person name="Fairclough S."/>
            <person name="Hellsten U."/>
            <person name="Isogai Y."/>
            <person name="Letunic I."/>
            <person name="Marr M."/>
            <person name="Pincus D."/>
            <person name="Putnam N."/>
            <person name="Rokas A."/>
            <person name="Wright K.J."/>
            <person name="Zuzow R."/>
            <person name="Dirks W."/>
            <person name="Good M."/>
            <person name="Goodstein D."/>
            <person name="Lemons D."/>
            <person name="Li W."/>
            <person name="Lyons J.B."/>
            <person name="Morris A."/>
            <person name="Nichols S."/>
            <person name="Richter D.J."/>
            <person name="Salamov A."/>
            <person name="Bork P."/>
            <person name="Lim W.A."/>
            <person name="Manning G."/>
            <person name="Miller W.T."/>
            <person name="McGinnis W."/>
            <person name="Shapiro H."/>
            <person name="Tjian R."/>
            <person name="Grigoriev I.V."/>
            <person name="Rokhsar D."/>
        </authorList>
    </citation>
    <scope>NUCLEOTIDE SEQUENCE [LARGE SCALE GENOMIC DNA]</scope>
    <source>
        <strain evidence="17">MX1 / ATCC 50154</strain>
    </source>
</reference>
<keyword evidence="6 11" id="KW-0630">Potassium</keyword>
<dbReference type="Pfam" id="PF01007">
    <property type="entry name" value="IRK"/>
    <property type="match status" value="1"/>
</dbReference>
<feature type="region of interest" description="Disordered" evidence="12">
    <location>
        <begin position="32"/>
        <end position="71"/>
    </location>
</feature>
<dbReference type="Gene3D" id="2.60.40.1400">
    <property type="entry name" value="G protein-activated inward rectifier potassium channel 1"/>
    <property type="match status" value="1"/>
</dbReference>
<dbReference type="EMBL" id="CH991543">
    <property type="protein sequence ID" value="EDQ92304.1"/>
    <property type="molecule type" value="Genomic_DNA"/>
</dbReference>
<keyword evidence="2 11" id="KW-0813">Transport</keyword>
<evidence type="ECO:0000313" key="17">
    <source>
        <dbReference type="Proteomes" id="UP000001357"/>
    </source>
</evidence>
<evidence type="ECO:0000256" key="1">
    <source>
        <dbReference type="ARBA" id="ARBA00004141"/>
    </source>
</evidence>
<dbReference type="GO" id="GO:0005886">
    <property type="term" value="C:plasma membrane"/>
    <property type="evidence" value="ECO:0000318"/>
    <property type="project" value="GO_Central"/>
</dbReference>
<comment type="subcellular location">
    <subcellularLocation>
        <location evidence="1 11">Membrane</location>
        <topology evidence="1 11">Multi-pass membrane protein</topology>
    </subcellularLocation>
</comment>
<evidence type="ECO:0000256" key="2">
    <source>
        <dbReference type="ARBA" id="ARBA00022448"/>
    </source>
</evidence>
<feature type="domain" description="Potassium channel inwardly rectifying transmembrane" evidence="14">
    <location>
        <begin position="154"/>
        <end position="250"/>
    </location>
</feature>
<dbReference type="InterPro" id="IPR041647">
    <property type="entry name" value="IRK_C"/>
</dbReference>
<keyword evidence="3 11" id="KW-0633">Potassium transport</keyword>
<evidence type="ECO:0000256" key="12">
    <source>
        <dbReference type="SAM" id="MobiDB-lite"/>
    </source>
</evidence>
<dbReference type="InterPro" id="IPR014756">
    <property type="entry name" value="Ig_E-set"/>
</dbReference>
<evidence type="ECO:0000259" key="14">
    <source>
        <dbReference type="Pfam" id="PF01007"/>
    </source>
</evidence>
<dbReference type="InterPro" id="IPR013518">
    <property type="entry name" value="K_chnl_inward-rec_Kir_cyto"/>
</dbReference>
<dbReference type="STRING" id="81824.A9UNU4"/>
<dbReference type="RefSeq" id="XP_001742066.1">
    <property type="nucleotide sequence ID" value="XM_001742014.1"/>
</dbReference>
<feature type="domain" description="Inward rectifier potassium channel C-terminal" evidence="15">
    <location>
        <begin position="401"/>
        <end position="468"/>
    </location>
</feature>
<gene>
    <name evidence="16" type="ORF">MONBRDRAFT_30728</name>
</gene>
<feature type="compositionally biased region" description="Basic and acidic residues" evidence="12">
    <location>
        <begin position="49"/>
        <end position="60"/>
    </location>
</feature>
<dbReference type="GO" id="GO:0005242">
    <property type="term" value="F:inward rectifier potassium channel activity"/>
    <property type="evidence" value="ECO:0000318"/>
    <property type="project" value="GO_Central"/>
</dbReference>
<evidence type="ECO:0000256" key="7">
    <source>
        <dbReference type="ARBA" id="ARBA00022989"/>
    </source>
</evidence>
<dbReference type="PANTHER" id="PTHR11767">
    <property type="entry name" value="INWARD RECTIFIER POTASSIUM CHANNEL"/>
    <property type="match status" value="1"/>
</dbReference>
<dbReference type="GO" id="GO:1990573">
    <property type="term" value="P:potassium ion import across plasma membrane"/>
    <property type="evidence" value="ECO:0000318"/>
    <property type="project" value="GO_Central"/>
</dbReference>
<dbReference type="GeneID" id="5887980"/>
<dbReference type="KEGG" id="mbr:MONBRDRAFT_30728"/>
<feature type="compositionally biased region" description="Polar residues" evidence="12">
    <location>
        <begin position="32"/>
        <end position="48"/>
    </location>
</feature>
<dbReference type="SUPFAM" id="SSF81296">
    <property type="entry name" value="E set domains"/>
    <property type="match status" value="1"/>
</dbReference>
<dbReference type="InterPro" id="IPR040445">
    <property type="entry name" value="Kir_TM"/>
</dbReference>
<evidence type="ECO:0000256" key="3">
    <source>
        <dbReference type="ARBA" id="ARBA00022538"/>
    </source>
</evidence>
<keyword evidence="10 11" id="KW-0407">Ion channel</keyword>